<name>A0A0R2RMM6_9BACT</name>
<evidence type="ECO:0000313" key="2">
    <source>
        <dbReference type="EMBL" id="KRO62176.1"/>
    </source>
</evidence>
<evidence type="ECO:0000256" key="1">
    <source>
        <dbReference type="SAM" id="MobiDB-lite"/>
    </source>
</evidence>
<organism evidence="2 3">
    <name type="scientific">Verrucomicrobia subdivision 6 bacterium BACL9 MAG-120507-bin52</name>
    <dbReference type="NCBI Taxonomy" id="1655590"/>
    <lineage>
        <taxon>Bacteria</taxon>
        <taxon>Pseudomonadati</taxon>
        <taxon>Verrucomicrobiota</taxon>
        <taxon>Verrucomicrobiia</taxon>
        <taxon>Verrucomicrobiales</taxon>
        <taxon>Verrucomicrobia subdivision 6</taxon>
    </lineage>
</organism>
<sequence>MKTKITLTLDPWSQFALWLIVLLLAADRLKSFFPISTAFAQESTTAPIIDVNVVQVGGSKVNPDTGIPMRQVGPPSTSRVGPANFPFQKTE</sequence>
<protein>
    <submittedName>
        <fullName evidence="2">Uncharacterized protein</fullName>
    </submittedName>
</protein>
<dbReference type="EMBL" id="LIBO01000118">
    <property type="protein sequence ID" value="KRO62176.1"/>
    <property type="molecule type" value="Genomic_DNA"/>
</dbReference>
<reference evidence="2 3" key="1">
    <citation type="submission" date="2015-10" db="EMBL/GenBank/DDBJ databases">
        <title>Metagenome-Assembled Genomes uncover a global brackish microbiome.</title>
        <authorList>
            <person name="Hugerth L.W."/>
            <person name="Larsson J."/>
            <person name="Alneberg J."/>
            <person name="Lindh M.V."/>
            <person name="Legrand C."/>
            <person name="Pinhassi J."/>
            <person name="Andersson A.F."/>
        </authorList>
    </citation>
    <scope>NUCLEOTIDE SEQUENCE [LARGE SCALE GENOMIC DNA]</scope>
    <source>
        <strain evidence="2">BACL18 MAG-120507-bin52</strain>
    </source>
</reference>
<dbReference type="AlphaFoldDB" id="A0A0R2RMM6"/>
<evidence type="ECO:0000313" key="3">
    <source>
        <dbReference type="Proteomes" id="UP000051269"/>
    </source>
</evidence>
<proteinExistence type="predicted"/>
<gene>
    <name evidence="2" type="ORF">ABR82_07390</name>
</gene>
<comment type="caution">
    <text evidence="2">The sequence shown here is derived from an EMBL/GenBank/DDBJ whole genome shotgun (WGS) entry which is preliminary data.</text>
</comment>
<dbReference type="Proteomes" id="UP000051269">
    <property type="component" value="Unassembled WGS sequence"/>
</dbReference>
<feature type="region of interest" description="Disordered" evidence="1">
    <location>
        <begin position="62"/>
        <end position="91"/>
    </location>
</feature>
<accession>A0A0R2RMM6</accession>